<dbReference type="InterPro" id="IPR016032">
    <property type="entry name" value="Sig_transdc_resp-reg_C-effctor"/>
</dbReference>
<accession>A0A4Q5J2N2</accession>
<gene>
    <name evidence="5" type="ORF">ETU37_06785</name>
</gene>
<dbReference type="PANTHER" id="PTHR44688">
    <property type="entry name" value="DNA-BINDING TRANSCRIPTIONAL ACTIVATOR DEVR_DOSR"/>
    <property type="match status" value="1"/>
</dbReference>
<dbReference type="CDD" id="cd06170">
    <property type="entry name" value="LuxR_C_like"/>
    <property type="match status" value="1"/>
</dbReference>
<organism evidence="5 6">
    <name type="scientific">Nocardioides iriomotensis</name>
    <dbReference type="NCBI Taxonomy" id="715784"/>
    <lineage>
        <taxon>Bacteria</taxon>
        <taxon>Bacillati</taxon>
        <taxon>Actinomycetota</taxon>
        <taxon>Actinomycetes</taxon>
        <taxon>Propionibacteriales</taxon>
        <taxon>Nocardioidaceae</taxon>
        <taxon>Nocardioides</taxon>
    </lineage>
</organism>
<dbReference type="GO" id="GO:0006355">
    <property type="term" value="P:regulation of DNA-templated transcription"/>
    <property type="evidence" value="ECO:0007669"/>
    <property type="project" value="InterPro"/>
</dbReference>
<dbReference type="SUPFAM" id="SSF46894">
    <property type="entry name" value="C-terminal effector domain of the bipartite response regulators"/>
    <property type="match status" value="1"/>
</dbReference>
<dbReference type="SUPFAM" id="SSF52172">
    <property type="entry name" value="CheY-like"/>
    <property type="match status" value="1"/>
</dbReference>
<evidence type="ECO:0000313" key="5">
    <source>
        <dbReference type="EMBL" id="RYU12684.1"/>
    </source>
</evidence>
<evidence type="ECO:0000256" key="3">
    <source>
        <dbReference type="ARBA" id="ARBA00023163"/>
    </source>
</evidence>
<keyword evidence="1" id="KW-0805">Transcription regulation</keyword>
<name>A0A4Q5J2N2_9ACTN</name>
<comment type="caution">
    <text evidence="5">The sequence shown here is derived from an EMBL/GenBank/DDBJ whole genome shotgun (WGS) entry which is preliminary data.</text>
</comment>
<evidence type="ECO:0000256" key="1">
    <source>
        <dbReference type="ARBA" id="ARBA00023015"/>
    </source>
</evidence>
<sequence>MVTAGDPPAGVDVLRVALHHPMRIWVDSMESLLQSRWDVDLVAAHTSTSWVTHAVMTGRADILVMYMSEANNALADTLTDLRAVNPDLKVVGLGDSDDPRLVVGAVRAGVRGWVEPTVGLDDLMATLHGVARGETWIPPRLLTPVLDALLTAQEAREELGSALKALSAREVDILSCLVQGMSRQEIADRYVLSTHTVRTHINNLLRKLGVHSTLAAVSIARQVGLPEQREKP</sequence>
<dbReference type="PANTHER" id="PTHR44688:SF16">
    <property type="entry name" value="DNA-BINDING TRANSCRIPTIONAL ACTIVATOR DEVR_DOSR"/>
    <property type="match status" value="1"/>
</dbReference>
<dbReference type="RefSeq" id="WP_129986503.1">
    <property type="nucleotide sequence ID" value="NZ_SDPU01000020.1"/>
</dbReference>
<protein>
    <submittedName>
        <fullName evidence="5">Response regulator transcription factor</fullName>
    </submittedName>
</protein>
<dbReference type="InterPro" id="IPR011006">
    <property type="entry name" value="CheY-like_superfamily"/>
</dbReference>
<dbReference type="PRINTS" id="PR00038">
    <property type="entry name" value="HTHLUXR"/>
</dbReference>
<dbReference type="PROSITE" id="PS50043">
    <property type="entry name" value="HTH_LUXR_2"/>
    <property type="match status" value="1"/>
</dbReference>
<evidence type="ECO:0000313" key="6">
    <source>
        <dbReference type="Proteomes" id="UP000291189"/>
    </source>
</evidence>
<proteinExistence type="predicted"/>
<evidence type="ECO:0000259" key="4">
    <source>
        <dbReference type="PROSITE" id="PS50043"/>
    </source>
</evidence>
<dbReference type="Proteomes" id="UP000291189">
    <property type="component" value="Unassembled WGS sequence"/>
</dbReference>
<feature type="domain" description="HTH luxR-type" evidence="4">
    <location>
        <begin position="159"/>
        <end position="224"/>
    </location>
</feature>
<dbReference type="SMART" id="SM00421">
    <property type="entry name" value="HTH_LUXR"/>
    <property type="match status" value="1"/>
</dbReference>
<keyword evidence="6" id="KW-1185">Reference proteome</keyword>
<evidence type="ECO:0000256" key="2">
    <source>
        <dbReference type="ARBA" id="ARBA00023125"/>
    </source>
</evidence>
<dbReference type="Gene3D" id="3.40.50.2300">
    <property type="match status" value="1"/>
</dbReference>
<keyword evidence="3" id="KW-0804">Transcription</keyword>
<dbReference type="OrthoDB" id="9816529at2"/>
<dbReference type="InterPro" id="IPR036388">
    <property type="entry name" value="WH-like_DNA-bd_sf"/>
</dbReference>
<dbReference type="InterPro" id="IPR000792">
    <property type="entry name" value="Tscrpt_reg_LuxR_C"/>
</dbReference>
<dbReference type="Pfam" id="PF00196">
    <property type="entry name" value="GerE"/>
    <property type="match status" value="1"/>
</dbReference>
<dbReference type="AlphaFoldDB" id="A0A4Q5J2N2"/>
<dbReference type="EMBL" id="SDPU01000020">
    <property type="protein sequence ID" value="RYU12684.1"/>
    <property type="molecule type" value="Genomic_DNA"/>
</dbReference>
<dbReference type="GO" id="GO:0003677">
    <property type="term" value="F:DNA binding"/>
    <property type="evidence" value="ECO:0007669"/>
    <property type="project" value="UniProtKB-KW"/>
</dbReference>
<dbReference type="Gene3D" id="1.10.10.10">
    <property type="entry name" value="Winged helix-like DNA-binding domain superfamily/Winged helix DNA-binding domain"/>
    <property type="match status" value="1"/>
</dbReference>
<reference evidence="5 6" key="1">
    <citation type="submission" date="2019-01" db="EMBL/GenBank/DDBJ databases">
        <title>Nocardioides guangzhouensis sp. nov., an actinobacterium isolated from soil.</title>
        <authorList>
            <person name="Fu Y."/>
            <person name="Cai Y."/>
            <person name="Lin Z."/>
            <person name="Chen P."/>
        </authorList>
    </citation>
    <scope>NUCLEOTIDE SEQUENCE [LARGE SCALE GENOMIC DNA]</scope>
    <source>
        <strain evidence="5 6">NBRC 105384</strain>
    </source>
</reference>
<keyword evidence="2" id="KW-0238">DNA-binding</keyword>